<evidence type="ECO:0000256" key="1">
    <source>
        <dbReference type="ARBA" id="ARBA00022723"/>
    </source>
</evidence>
<keyword evidence="1" id="KW-0479">Metal-binding</keyword>
<dbReference type="InterPro" id="IPR005630">
    <property type="entry name" value="Terpene_synthase_metal-bd"/>
</dbReference>
<evidence type="ECO:0000259" key="3">
    <source>
        <dbReference type="Pfam" id="PF01397"/>
    </source>
</evidence>
<gene>
    <name evidence="5" type="ORF">SI8410_04005136</name>
</gene>
<dbReference type="InterPro" id="IPR050148">
    <property type="entry name" value="Terpene_synthase-like"/>
</dbReference>
<keyword evidence="6" id="KW-1185">Reference proteome</keyword>
<evidence type="ECO:0000313" key="5">
    <source>
        <dbReference type="EMBL" id="CAA7394475.1"/>
    </source>
</evidence>
<dbReference type="OrthoDB" id="1877784at2759"/>
<sequence>MWPGELMTFMPRVQVDLGRRRVEQLKEEVARTLNRSCATKDVIQCVDKLQHLGIAYHFTEGIKNLLNRVANSTVAEDEGLFHAAQRFRVLRNYGYNVAPDLFHKFLNREAKFKDSLAADWRGLLSLHEASHYGSSHEGIMSHAMEFSKKHLKSPKSPFTPQQLAQINHTLELPRHMRMERFKAWRLIQESTHPNGNSSPLLGLASLDYNLVQWWRERGQVRKLSFVRDRAQEFFLWTAGIFPQPSLSKCRIELTKSVGMCHLLDDLYDRYGSLEELTLFTDAIKRWELQAMEKLPEVLKIYYLIVYNTTNEISYKVLVNSGKCVTSLFRKTIYHAKKYSYHDLRSAEY</sequence>
<dbReference type="GO" id="GO:0000287">
    <property type="term" value="F:magnesium ion binding"/>
    <property type="evidence" value="ECO:0007669"/>
    <property type="project" value="InterPro"/>
</dbReference>
<name>A0A7I8KBU6_SPIIN</name>
<dbReference type="Gene3D" id="1.10.600.10">
    <property type="entry name" value="Farnesyl Diphosphate Synthase"/>
    <property type="match status" value="1"/>
</dbReference>
<evidence type="ECO:0000256" key="2">
    <source>
        <dbReference type="ARBA" id="ARBA00022842"/>
    </source>
</evidence>
<reference evidence="5" key="1">
    <citation type="submission" date="2020-02" db="EMBL/GenBank/DDBJ databases">
        <authorList>
            <person name="Scholz U."/>
            <person name="Mascher M."/>
            <person name="Fiebig A."/>
        </authorList>
    </citation>
    <scope>NUCLEOTIDE SEQUENCE</scope>
</reference>
<dbReference type="InterPro" id="IPR036965">
    <property type="entry name" value="Terpene_synth_N_sf"/>
</dbReference>
<dbReference type="InterPro" id="IPR001906">
    <property type="entry name" value="Terpene_synth_N"/>
</dbReference>
<dbReference type="InterPro" id="IPR008930">
    <property type="entry name" value="Terpenoid_cyclase/PrenylTrfase"/>
</dbReference>
<accession>A0A7I8KBU6</accession>
<dbReference type="InterPro" id="IPR008949">
    <property type="entry name" value="Isoprenoid_synthase_dom_sf"/>
</dbReference>
<protein>
    <submittedName>
        <fullName evidence="5">Uncharacterized protein</fullName>
    </submittedName>
</protein>
<dbReference type="GO" id="GO:0016114">
    <property type="term" value="P:terpenoid biosynthetic process"/>
    <property type="evidence" value="ECO:0007669"/>
    <property type="project" value="InterPro"/>
</dbReference>
<dbReference type="SUPFAM" id="SSF48239">
    <property type="entry name" value="Terpenoid cyclases/Protein prenyltransferases"/>
    <property type="match status" value="1"/>
</dbReference>
<evidence type="ECO:0000259" key="4">
    <source>
        <dbReference type="Pfam" id="PF03936"/>
    </source>
</evidence>
<dbReference type="Pfam" id="PF03936">
    <property type="entry name" value="Terpene_synth_C"/>
    <property type="match status" value="1"/>
</dbReference>
<feature type="domain" description="Terpene synthase N-terminal" evidence="3">
    <location>
        <begin position="19"/>
        <end position="170"/>
    </location>
</feature>
<dbReference type="Gene3D" id="1.50.10.130">
    <property type="entry name" value="Terpene synthase, N-terminal domain"/>
    <property type="match status" value="1"/>
</dbReference>
<dbReference type="PANTHER" id="PTHR31225:SF137">
    <property type="entry name" value="TERPENE SYNTHASE 11-RELATED"/>
    <property type="match status" value="1"/>
</dbReference>
<keyword evidence="2" id="KW-0460">Magnesium</keyword>
<feature type="domain" description="Terpene synthase metal-binding" evidence="4">
    <location>
        <begin position="219"/>
        <end position="334"/>
    </location>
</feature>
<dbReference type="EMBL" id="LR746267">
    <property type="protein sequence ID" value="CAA7394475.1"/>
    <property type="molecule type" value="Genomic_DNA"/>
</dbReference>
<organism evidence="5 6">
    <name type="scientific">Spirodela intermedia</name>
    <name type="common">Intermediate duckweed</name>
    <dbReference type="NCBI Taxonomy" id="51605"/>
    <lineage>
        <taxon>Eukaryota</taxon>
        <taxon>Viridiplantae</taxon>
        <taxon>Streptophyta</taxon>
        <taxon>Embryophyta</taxon>
        <taxon>Tracheophyta</taxon>
        <taxon>Spermatophyta</taxon>
        <taxon>Magnoliopsida</taxon>
        <taxon>Liliopsida</taxon>
        <taxon>Araceae</taxon>
        <taxon>Lemnoideae</taxon>
        <taxon>Spirodela</taxon>
    </lineage>
</organism>
<evidence type="ECO:0000313" key="6">
    <source>
        <dbReference type="Proteomes" id="UP000663760"/>
    </source>
</evidence>
<dbReference type="AlphaFoldDB" id="A0A7I8KBU6"/>
<dbReference type="Pfam" id="PF01397">
    <property type="entry name" value="Terpene_synth"/>
    <property type="match status" value="1"/>
</dbReference>
<dbReference type="Proteomes" id="UP000663760">
    <property type="component" value="Chromosome 4"/>
</dbReference>
<proteinExistence type="predicted"/>
<dbReference type="SUPFAM" id="SSF48576">
    <property type="entry name" value="Terpenoid synthases"/>
    <property type="match status" value="1"/>
</dbReference>
<dbReference type="GO" id="GO:0010333">
    <property type="term" value="F:terpene synthase activity"/>
    <property type="evidence" value="ECO:0007669"/>
    <property type="project" value="InterPro"/>
</dbReference>
<dbReference type="PANTHER" id="PTHR31225">
    <property type="entry name" value="OS04G0344100 PROTEIN-RELATED"/>
    <property type="match status" value="1"/>
</dbReference>